<gene>
    <name evidence="14" type="ORF">DCAR_0415133</name>
</gene>
<dbReference type="GO" id="GO:0030148">
    <property type="term" value="P:sphingolipid biosynthetic process"/>
    <property type="evidence" value="ECO:0007669"/>
    <property type="project" value="TreeGrafter"/>
</dbReference>
<feature type="transmembrane region" description="Helical" evidence="13">
    <location>
        <begin position="134"/>
        <end position="156"/>
    </location>
</feature>
<comment type="pathway">
    <text evidence="2 13">Lipid metabolism; fatty acid biosynthesis.</text>
</comment>
<dbReference type="KEGG" id="dcr:108216565"/>
<keyword evidence="8 13" id="KW-1133">Transmembrane helix</keyword>
<dbReference type="GO" id="GO:0102158">
    <property type="term" value="F:very-long-chain (3R)-3-hydroxyacyl-CoA dehydratase activity"/>
    <property type="evidence" value="ECO:0007669"/>
    <property type="project" value="UniProtKB-EC"/>
</dbReference>
<evidence type="ECO:0000256" key="12">
    <source>
        <dbReference type="ARBA" id="ARBA00023239"/>
    </source>
</evidence>
<comment type="subcellular location">
    <subcellularLocation>
        <location evidence="13">Endoplasmic reticulum membrane</location>
        <topology evidence="13">Multi-pass membrane protein</topology>
    </subcellularLocation>
    <subcellularLocation>
        <location evidence="1">Membrane</location>
        <topology evidence="1">Multi-pass membrane protein</topology>
    </subcellularLocation>
</comment>
<name>A0AAF1AUV3_DAUCS</name>
<reference evidence="14" key="1">
    <citation type="journal article" date="2016" name="Nat. Genet.">
        <title>A high-quality carrot genome assembly provides new insights into carotenoid accumulation and asterid genome evolution.</title>
        <authorList>
            <person name="Iorizzo M."/>
            <person name="Ellison S."/>
            <person name="Senalik D."/>
            <person name="Zeng P."/>
            <person name="Satapoomin P."/>
            <person name="Huang J."/>
            <person name="Bowman M."/>
            <person name="Iovene M."/>
            <person name="Sanseverino W."/>
            <person name="Cavagnaro P."/>
            <person name="Yildiz M."/>
            <person name="Macko-Podgorni A."/>
            <person name="Moranska E."/>
            <person name="Grzebelus E."/>
            <person name="Grzebelus D."/>
            <person name="Ashrafi H."/>
            <person name="Zheng Z."/>
            <person name="Cheng S."/>
            <person name="Spooner D."/>
            <person name="Van Deynze A."/>
            <person name="Simon P."/>
        </authorList>
    </citation>
    <scope>NUCLEOTIDE SEQUENCE</scope>
    <source>
        <tissue evidence="14">Leaf</tissue>
    </source>
</reference>
<protein>
    <recommendedName>
        <fullName evidence="4 13">Very-long-chain (3R)-3-hydroxyacyl-CoA dehydratase</fullName>
        <ecNumber evidence="4 13">4.2.1.134</ecNumber>
    </recommendedName>
</protein>
<keyword evidence="11 13" id="KW-0275">Fatty acid biosynthesis</keyword>
<feature type="transmembrane region" description="Helical" evidence="13">
    <location>
        <begin position="12"/>
        <end position="33"/>
    </location>
</feature>
<evidence type="ECO:0000256" key="5">
    <source>
        <dbReference type="ARBA" id="ARBA00022516"/>
    </source>
</evidence>
<dbReference type="AlphaFoldDB" id="A0AAF1AUV3"/>
<comment type="catalytic activity">
    <reaction evidence="13">
        <text>a very-long-chain (3R)-3-hydroxyacyl-CoA = a very-long-chain (2E)-enoyl-CoA + H2O</text>
        <dbReference type="Rhea" id="RHEA:45812"/>
        <dbReference type="ChEBI" id="CHEBI:15377"/>
        <dbReference type="ChEBI" id="CHEBI:83728"/>
        <dbReference type="ChEBI" id="CHEBI:85440"/>
        <dbReference type="EC" id="4.2.1.134"/>
    </reaction>
</comment>
<sequence>MSKLISNLYLFLYNSLQAYGWAIALVNILSNLVSTKSLTGAYASAGELICLLQTLAVLETIHGAIGIVPSGVLMPLMQWGGRTHVVIAVARGIKEVQEFTAIFIMFTAWCSIEVIRYSNYALNCFNMSPYILTYLRYTVFIVLFPIGFLSEMWLMYEALPFIKKKNMYGKSFAALPFSYSDFVTVLLCVYPFLWLKLYLHMFKQRRSKLGKRHKKKRN</sequence>
<dbReference type="PANTHER" id="PTHR11035">
    <property type="entry name" value="VERY-LONG-CHAIN (3R)-3-HYDROXYACYL-COA DEHYDRATASE"/>
    <property type="match status" value="1"/>
</dbReference>
<keyword evidence="5 13" id="KW-0444">Lipid biosynthesis</keyword>
<evidence type="ECO:0000256" key="13">
    <source>
        <dbReference type="RuleBase" id="RU363109"/>
    </source>
</evidence>
<dbReference type="GO" id="GO:0030497">
    <property type="term" value="P:fatty acid elongation"/>
    <property type="evidence" value="ECO:0007669"/>
    <property type="project" value="TreeGrafter"/>
</dbReference>
<dbReference type="GO" id="GO:0042761">
    <property type="term" value="P:very long-chain fatty acid biosynthetic process"/>
    <property type="evidence" value="ECO:0007669"/>
    <property type="project" value="TreeGrafter"/>
</dbReference>
<dbReference type="PANTHER" id="PTHR11035:SF35">
    <property type="entry name" value="VERY-LONG-CHAIN (3R)-3-HYDROXYACYL-COA DEHYDRATASE"/>
    <property type="match status" value="1"/>
</dbReference>
<dbReference type="Proteomes" id="UP000077755">
    <property type="component" value="Chromosome 4"/>
</dbReference>
<reference evidence="14" key="2">
    <citation type="submission" date="2022-03" db="EMBL/GenBank/DDBJ databases">
        <title>Draft title - Genomic analysis of global carrot germplasm unveils the trajectory of domestication and the origin of high carotenoid orange carrot.</title>
        <authorList>
            <person name="Iorizzo M."/>
            <person name="Ellison S."/>
            <person name="Senalik D."/>
            <person name="Macko-Podgorni A."/>
            <person name="Grzebelus D."/>
            <person name="Bostan H."/>
            <person name="Rolling W."/>
            <person name="Curaba J."/>
            <person name="Simon P."/>
        </authorList>
    </citation>
    <scope>NUCLEOTIDE SEQUENCE</scope>
    <source>
        <tissue evidence="14">Leaf</tissue>
    </source>
</reference>
<feature type="transmembrane region" description="Helical" evidence="13">
    <location>
        <begin position="45"/>
        <end position="68"/>
    </location>
</feature>
<evidence type="ECO:0000256" key="4">
    <source>
        <dbReference type="ARBA" id="ARBA00013122"/>
    </source>
</evidence>
<evidence type="ECO:0000256" key="10">
    <source>
        <dbReference type="ARBA" id="ARBA00023136"/>
    </source>
</evidence>
<organism evidence="14 15">
    <name type="scientific">Daucus carota subsp. sativus</name>
    <name type="common">Carrot</name>
    <dbReference type="NCBI Taxonomy" id="79200"/>
    <lineage>
        <taxon>Eukaryota</taxon>
        <taxon>Viridiplantae</taxon>
        <taxon>Streptophyta</taxon>
        <taxon>Embryophyta</taxon>
        <taxon>Tracheophyta</taxon>
        <taxon>Spermatophyta</taxon>
        <taxon>Magnoliopsida</taxon>
        <taxon>eudicotyledons</taxon>
        <taxon>Gunneridae</taxon>
        <taxon>Pentapetalae</taxon>
        <taxon>asterids</taxon>
        <taxon>campanulids</taxon>
        <taxon>Apiales</taxon>
        <taxon>Apiaceae</taxon>
        <taxon>Apioideae</taxon>
        <taxon>Scandiceae</taxon>
        <taxon>Daucinae</taxon>
        <taxon>Daucus</taxon>
        <taxon>Daucus sect. Daucus</taxon>
    </lineage>
</organism>
<keyword evidence="12 13" id="KW-0456">Lyase</keyword>
<comment type="function">
    <text evidence="13">Catalyzes the third of the four reactions of the long-chain fatty acids elongation cycle. This endoplasmic reticulum-bound enzymatic process, allows the addition of two carbons to the chain of long- and very long-chain fatty acids/VLCFAs per cycle. This enzyme catalyzes the dehydration of the 3-hydroxyacyl-CoA intermediate into trans-2,3-enoyl-CoA, within each cycle of fatty acid elongation. Thereby, it participates to the production of VLCFAs of different chain lengths that are involved in multiple biological processes as precursors of membrane lipids and lipid mediators.</text>
</comment>
<evidence type="ECO:0000256" key="11">
    <source>
        <dbReference type="ARBA" id="ARBA00023160"/>
    </source>
</evidence>
<comment type="similarity">
    <text evidence="3 13">Belongs to the very long-chain fatty acids dehydratase HACD family.</text>
</comment>
<keyword evidence="13" id="KW-0256">Endoplasmic reticulum</keyword>
<keyword evidence="10 13" id="KW-0472">Membrane</keyword>
<feature type="transmembrane region" description="Helical" evidence="13">
    <location>
        <begin position="99"/>
        <end position="122"/>
    </location>
</feature>
<evidence type="ECO:0000256" key="9">
    <source>
        <dbReference type="ARBA" id="ARBA00023098"/>
    </source>
</evidence>
<evidence type="ECO:0000256" key="7">
    <source>
        <dbReference type="ARBA" id="ARBA00022832"/>
    </source>
</evidence>
<feature type="transmembrane region" description="Helical" evidence="13">
    <location>
        <begin position="176"/>
        <end position="199"/>
    </location>
</feature>
<keyword evidence="9 13" id="KW-0443">Lipid metabolism</keyword>
<keyword evidence="6 13" id="KW-0812">Transmembrane</keyword>
<dbReference type="EC" id="4.2.1.134" evidence="4 13"/>
<keyword evidence="7 13" id="KW-0276">Fatty acid metabolism</keyword>
<evidence type="ECO:0000256" key="8">
    <source>
        <dbReference type="ARBA" id="ARBA00022989"/>
    </source>
</evidence>
<evidence type="ECO:0000256" key="2">
    <source>
        <dbReference type="ARBA" id="ARBA00005194"/>
    </source>
</evidence>
<evidence type="ECO:0000313" key="14">
    <source>
        <dbReference type="EMBL" id="WOG95804.1"/>
    </source>
</evidence>
<dbReference type="InterPro" id="IPR007482">
    <property type="entry name" value="Tyr_Pase-like_PTPLA"/>
</dbReference>
<accession>A0AAF1AUV3</accession>
<evidence type="ECO:0000256" key="3">
    <source>
        <dbReference type="ARBA" id="ARBA00007811"/>
    </source>
</evidence>
<evidence type="ECO:0000256" key="1">
    <source>
        <dbReference type="ARBA" id="ARBA00004141"/>
    </source>
</evidence>
<evidence type="ECO:0000313" key="15">
    <source>
        <dbReference type="Proteomes" id="UP000077755"/>
    </source>
</evidence>
<dbReference type="Pfam" id="PF04387">
    <property type="entry name" value="PTPLA"/>
    <property type="match status" value="1"/>
</dbReference>
<keyword evidence="15" id="KW-1185">Reference proteome</keyword>
<proteinExistence type="inferred from homology"/>
<dbReference type="GO" id="GO:0005789">
    <property type="term" value="C:endoplasmic reticulum membrane"/>
    <property type="evidence" value="ECO:0007669"/>
    <property type="project" value="UniProtKB-SubCell"/>
</dbReference>
<dbReference type="EMBL" id="CP093346">
    <property type="protein sequence ID" value="WOG95804.1"/>
    <property type="molecule type" value="Genomic_DNA"/>
</dbReference>
<evidence type="ECO:0000256" key="6">
    <source>
        <dbReference type="ARBA" id="ARBA00022692"/>
    </source>
</evidence>